<accession>A0ACC1M291</accession>
<protein>
    <submittedName>
        <fullName evidence="1">Uncharacterized protein</fullName>
    </submittedName>
</protein>
<name>A0ACC1M291_9FUNG</name>
<feature type="non-terminal residue" evidence="1">
    <location>
        <position position="472"/>
    </location>
</feature>
<evidence type="ECO:0000313" key="2">
    <source>
        <dbReference type="Proteomes" id="UP001139981"/>
    </source>
</evidence>
<sequence length="472" mass="52396">MSRRQSVSSSSFSLGISTTTAKQRLLELIDTDRGRIVVPFHIEWRALPLLVLLGASMTVGLLLIADGSYTLAQNHSLRKQGIASLVEGILVLLSLVVTLWVLRREARLEAAELDRRLQAVAGEIRGWTGMYGDLRTPQLPTVTTFMTMRDGRWRDVPTLLLVEGDVVALGYGETAPCKVEEKERVDGRVRCIVRDTPLKEHLAQIASHHQRTARSVLQNQICVVGRLCVLRILPALAVVALIANAVIYGAYSRRRGHSAMEVVVGRTLYVVLPFASTVLWAVLWVWIRILGNASVVVLFDTLQRSKTEYEDMADIDEFDVEALPPTKDIAVGIGAVVSRMRWLWANCDFRNLSRSSNLCETLGNITVICSIDREGTIAEPFCTAEQMVVPSLKDDYAVLDLAEQRVVSGDMQMFIVDDGWEAHLPALRPLGLACGLNTRCRSRVNKQHRADAAHKRHNAMGQRGKIMAAQDT</sequence>
<comment type="caution">
    <text evidence="1">The sequence shown here is derived from an EMBL/GenBank/DDBJ whole genome shotgun (WGS) entry which is preliminary data.</text>
</comment>
<dbReference type="EMBL" id="JANBVB010000555">
    <property type="protein sequence ID" value="KAJ2893358.1"/>
    <property type="molecule type" value="Genomic_DNA"/>
</dbReference>
<evidence type="ECO:0000313" key="1">
    <source>
        <dbReference type="EMBL" id="KAJ2893358.1"/>
    </source>
</evidence>
<dbReference type="Proteomes" id="UP001139981">
    <property type="component" value="Unassembled WGS sequence"/>
</dbReference>
<keyword evidence="2" id="KW-1185">Reference proteome</keyword>
<reference evidence="1" key="1">
    <citation type="submission" date="2022-07" db="EMBL/GenBank/DDBJ databases">
        <title>Phylogenomic reconstructions and comparative analyses of Kickxellomycotina fungi.</title>
        <authorList>
            <person name="Reynolds N.K."/>
            <person name="Stajich J.E."/>
            <person name="Barry K."/>
            <person name="Grigoriev I.V."/>
            <person name="Crous P."/>
            <person name="Smith M.E."/>
        </authorList>
    </citation>
    <scope>NUCLEOTIDE SEQUENCE</scope>
    <source>
        <strain evidence="1">CBS 190363</strain>
    </source>
</reference>
<organism evidence="1 2">
    <name type="scientific">Coemansia aciculifera</name>
    <dbReference type="NCBI Taxonomy" id="417176"/>
    <lineage>
        <taxon>Eukaryota</taxon>
        <taxon>Fungi</taxon>
        <taxon>Fungi incertae sedis</taxon>
        <taxon>Zoopagomycota</taxon>
        <taxon>Kickxellomycotina</taxon>
        <taxon>Kickxellomycetes</taxon>
        <taxon>Kickxellales</taxon>
        <taxon>Kickxellaceae</taxon>
        <taxon>Coemansia</taxon>
    </lineage>
</organism>
<proteinExistence type="predicted"/>
<gene>
    <name evidence="1" type="ORF">IWW38_002885</name>
</gene>